<feature type="transmembrane region" description="Helical" evidence="1">
    <location>
        <begin position="124"/>
        <end position="142"/>
    </location>
</feature>
<evidence type="ECO:0000313" key="2">
    <source>
        <dbReference type="EMBL" id="TWT68626.1"/>
    </source>
</evidence>
<name>A0A5C5XYY2_9PLAN</name>
<accession>A0A5C5XYY2</accession>
<sequence>MAENPYLPAGVEAGPQDSSGMSARAVFREILKYLGAYLLGIIASIALTPVKMAMGGHVPLCFLYPILAPIGLLLFYFYLEGAYLPFGGKGLIYWFFFTVGFVPFVMEVLAYLSRSRRLRAWRPLWIGFPIGFVGTLGVYYTAAASI</sequence>
<feature type="transmembrane region" description="Helical" evidence="1">
    <location>
        <begin position="91"/>
        <end position="112"/>
    </location>
</feature>
<comment type="caution">
    <text evidence="2">The sequence shown here is derived from an EMBL/GenBank/DDBJ whole genome shotgun (WGS) entry which is preliminary data.</text>
</comment>
<gene>
    <name evidence="2" type="ORF">Pan14r_08730</name>
</gene>
<organism evidence="2 3">
    <name type="scientific">Crateriforma conspicua</name>
    <dbReference type="NCBI Taxonomy" id="2527996"/>
    <lineage>
        <taxon>Bacteria</taxon>
        <taxon>Pseudomonadati</taxon>
        <taxon>Planctomycetota</taxon>
        <taxon>Planctomycetia</taxon>
        <taxon>Planctomycetales</taxon>
        <taxon>Planctomycetaceae</taxon>
        <taxon>Crateriforma</taxon>
    </lineage>
</organism>
<keyword evidence="3" id="KW-1185">Reference proteome</keyword>
<dbReference type="EMBL" id="SJPL01000001">
    <property type="protein sequence ID" value="TWT68626.1"/>
    <property type="molecule type" value="Genomic_DNA"/>
</dbReference>
<reference evidence="2 3" key="1">
    <citation type="submission" date="2019-02" db="EMBL/GenBank/DDBJ databases">
        <title>Deep-cultivation of Planctomycetes and their phenomic and genomic characterization uncovers novel biology.</title>
        <authorList>
            <person name="Wiegand S."/>
            <person name="Jogler M."/>
            <person name="Boedeker C."/>
            <person name="Pinto D."/>
            <person name="Vollmers J."/>
            <person name="Rivas-Marin E."/>
            <person name="Kohn T."/>
            <person name="Peeters S.H."/>
            <person name="Heuer A."/>
            <person name="Rast P."/>
            <person name="Oberbeckmann S."/>
            <person name="Bunk B."/>
            <person name="Jeske O."/>
            <person name="Meyerdierks A."/>
            <person name="Storesund J.E."/>
            <person name="Kallscheuer N."/>
            <person name="Luecker S."/>
            <person name="Lage O.M."/>
            <person name="Pohl T."/>
            <person name="Merkel B.J."/>
            <person name="Hornburger P."/>
            <person name="Mueller R.-W."/>
            <person name="Bruemmer F."/>
            <person name="Labrenz M."/>
            <person name="Spormann A.M."/>
            <person name="Op Den Camp H."/>
            <person name="Overmann J."/>
            <person name="Amann R."/>
            <person name="Jetten M.S.M."/>
            <person name="Mascher T."/>
            <person name="Medema M.H."/>
            <person name="Devos D.P."/>
            <person name="Kaster A.-K."/>
            <person name="Ovreas L."/>
            <person name="Rohde M."/>
            <person name="Galperin M.Y."/>
            <person name="Jogler C."/>
        </authorList>
    </citation>
    <scope>NUCLEOTIDE SEQUENCE [LARGE SCALE GENOMIC DNA]</scope>
    <source>
        <strain evidence="2 3">Pan14r</strain>
    </source>
</reference>
<keyword evidence="1" id="KW-1133">Transmembrane helix</keyword>
<dbReference type="Proteomes" id="UP000317238">
    <property type="component" value="Unassembled WGS sequence"/>
</dbReference>
<proteinExistence type="predicted"/>
<evidence type="ECO:0000313" key="3">
    <source>
        <dbReference type="Proteomes" id="UP000317238"/>
    </source>
</evidence>
<keyword evidence="1" id="KW-0812">Transmembrane</keyword>
<feature type="transmembrane region" description="Helical" evidence="1">
    <location>
        <begin position="60"/>
        <end position="79"/>
    </location>
</feature>
<protein>
    <submittedName>
        <fullName evidence="2">Uncharacterized protein</fullName>
    </submittedName>
</protein>
<keyword evidence="1" id="KW-0472">Membrane</keyword>
<feature type="transmembrane region" description="Helical" evidence="1">
    <location>
        <begin position="30"/>
        <end position="48"/>
    </location>
</feature>
<dbReference type="AlphaFoldDB" id="A0A5C5XYY2"/>
<dbReference type="RefSeq" id="WP_146438423.1">
    <property type="nucleotide sequence ID" value="NZ_SJPL01000001.1"/>
</dbReference>
<dbReference type="OrthoDB" id="9944213at2"/>
<evidence type="ECO:0000256" key="1">
    <source>
        <dbReference type="SAM" id="Phobius"/>
    </source>
</evidence>